<dbReference type="EMBL" id="VFQC01000001">
    <property type="protein sequence ID" value="TQN32335.1"/>
    <property type="molecule type" value="Genomic_DNA"/>
</dbReference>
<dbReference type="InterPro" id="IPR007361">
    <property type="entry name" value="DUF427"/>
</dbReference>
<dbReference type="Gene3D" id="2.170.150.40">
    <property type="entry name" value="Domain of unknown function (DUF427)"/>
    <property type="match status" value="2"/>
</dbReference>
<sequence>MSLTLGGGPLADDSPGTANYTITSPGRALYANTFPRRVRAELGGRTVLDSRNGVLLHETGLLPVLYVPEGDIDPSVLTASEHTTHCPYKGDAVYWHMTSGGRSVRNAVWAYPSPTPEAAWLRGLRSLYWGAADAWFDEGERVHGHLRDPFHRVDARPSTTLVRVAYGDEVIALSANPMVLSETGLPNRYYLPPGDVRREFLEPSRTKRYCPYKGPASYWNLRVGHDELADVAWCYSDPLKDGQDVRDHFCFLHDGLSITEQRQ</sequence>
<accession>A0A543NKF0</accession>
<evidence type="ECO:0000313" key="2">
    <source>
        <dbReference type="EMBL" id="TQN32335.1"/>
    </source>
</evidence>
<evidence type="ECO:0000259" key="1">
    <source>
        <dbReference type="Pfam" id="PF04248"/>
    </source>
</evidence>
<dbReference type="Pfam" id="PF04248">
    <property type="entry name" value="NTP_transf_9"/>
    <property type="match status" value="2"/>
</dbReference>
<name>A0A543NKF0_9ACTN</name>
<dbReference type="OrthoDB" id="285364at2"/>
<proteinExistence type="predicted"/>
<comment type="caution">
    <text evidence="2">The sequence shown here is derived from an EMBL/GenBank/DDBJ whole genome shotgun (WGS) entry which is preliminary data.</text>
</comment>
<feature type="domain" description="DUF427" evidence="1">
    <location>
        <begin position="162"/>
        <end position="253"/>
    </location>
</feature>
<dbReference type="AlphaFoldDB" id="A0A543NKF0"/>
<feature type="domain" description="DUF427" evidence="1">
    <location>
        <begin position="38"/>
        <end position="129"/>
    </location>
</feature>
<keyword evidence="3" id="KW-1185">Reference proteome</keyword>
<organism evidence="2 3">
    <name type="scientific">Haloactinospora alba</name>
    <dbReference type="NCBI Taxonomy" id="405555"/>
    <lineage>
        <taxon>Bacteria</taxon>
        <taxon>Bacillati</taxon>
        <taxon>Actinomycetota</taxon>
        <taxon>Actinomycetes</taxon>
        <taxon>Streptosporangiales</taxon>
        <taxon>Nocardiopsidaceae</taxon>
        <taxon>Haloactinospora</taxon>
    </lineage>
</organism>
<evidence type="ECO:0000313" key="3">
    <source>
        <dbReference type="Proteomes" id="UP000317422"/>
    </source>
</evidence>
<reference evidence="2 3" key="1">
    <citation type="submission" date="2019-06" db="EMBL/GenBank/DDBJ databases">
        <title>Sequencing the genomes of 1000 actinobacteria strains.</title>
        <authorList>
            <person name="Klenk H.-P."/>
        </authorList>
    </citation>
    <scope>NUCLEOTIDE SEQUENCE [LARGE SCALE GENOMIC DNA]</scope>
    <source>
        <strain evidence="2 3">DSM 45015</strain>
    </source>
</reference>
<dbReference type="Proteomes" id="UP000317422">
    <property type="component" value="Unassembled WGS sequence"/>
</dbReference>
<dbReference type="PANTHER" id="PTHR34310">
    <property type="entry name" value="DUF427 DOMAIN PROTEIN (AFU_ORTHOLOGUE AFUA_3G02220)"/>
    <property type="match status" value="1"/>
</dbReference>
<dbReference type="PANTHER" id="PTHR34310:SF8">
    <property type="entry name" value="CONSERVED PROTEIN"/>
    <property type="match status" value="1"/>
</dbReference>
<dbReference type="InterPro" id="IPR038694">
    <property type="entry name" value="DUF427_sf"/>
</dbReference>
<gene>
    <name evidence="2" type="ORF">FHX37_2286</name>
</gene>
<dbReference type="RefSeq" id="WP_141923846.1">
    <property type="nucleotide sequence ID" value="NZ_VFQC01000001.1"/>
</dbReference>
<protein>
    <submittedName>
        <fullName evidence="2">Uncharacterized protein (DUF427 family)</fullName>
    </submittedName>
</protein>